<dbReference type="EMBL" id="SOBG01000001">
    <property type="protein sequence ID" value="TDT72281.1"/>
    <property type="molecule type" value="Genomic_DNA"/>
</dbReference>
<evidence type="ECO:0000256" key="3">
    <source>
        <dbReference type="PIRSR" id="PIRSR000705-3"/>
    </source>
</evidence>
<feature type="binding site" evidence="2">
    <location>
        <position position="81"/>
    </location>
    <ligand>
        <name>substrate</name>
    </ligand>
</feature>
<dbReference type="Gene3D" id="3.40.50.300">
    <property type="entry name" value="P-loop containing nucleotide triphosphate hydrolases"/>
    <property type="match status" value="1"/>
</dbReference>
<feature type="domain" description="Deoxynucleoside kinase" evidence="4">
    <location>
        <begin position="2"/>
        <end position="194"/>
    </location>
</feature>
<dbReference type="PANTHER" id="PTHR10513">
    <property type="entry name" value="DEOXYNUCLEOSIDE KINASE"/>
    <property type="match status" value="1"/>
</dbReference>
<dbReference type="InterPro" id="IPR031314">
    <property type="entry name" value="DNK_dom"/>
</dbReference>
<feature type="binding site" evidence="2">
    <location>
        <position position="42"/>
    </location>
    <ligand>
        <name>substrate</name>
    </ligand>
</feature>
<dbReference type="Proteomes" id="UP000294678">
    <property type="component" value="Unassembled WGS sequence"/>
</dbReference>
<dbReference type="GO" id="GO:0005737">
    <property type="term" value="C:cytoplasm"/>
    <property type="evidence" value="ECO:0007669"/>
    <property type="project" value="TreeGrafter"/>
</dbReference>
<proteinExistence type="predicted"/>
<dbReference type="PIRSF" id="PIRSF000705">
    <property type="entry name" value="DNK"/>
    <property type="match status" value="1"/>
</dbReference>
<reference evidence="5 6" key="1">
    <citation type="submission" date="2019-03" db="EMBL/GenBank/DDBJ databases">
        <title>Genomic Encyclopedia of Type Strains, Phase IV (KMG-IV): sequencing the most valuable type-strain genomes for metagenomic binning, comparative biology and taxonomic classification.</title>
        <authorList>
            <person name="Goeker M."/>
        </authorList>
    </citation>
    <scope>NUCLEOTIDE SEQUENCE [LARGE SCALE GENOMIC DNA]</scope>
    <source>
        <strain evidence="5 6">DSM 100055</strain>
    </source>
</reference>
<evidence type="ECO:0000313" key="6">
    <source>
        <dbReference type="Proteomes" id="UP000294678"/>
    </source>
</evidence>
<dbReference type="SUPFAM" id="SSF52540">
    <property type="entry name" value="P-loop containing nucleoside triphosphate hydrolases"/>
    <property type="match status" value="1"/>
</dbReference>
<feature type="active site" description="Proton acceptor" evidence="1">
    <location>
        <position position="75"/>
    </location>
</feature>
<organism evidence="5 6">
    <name type="scientific">Hypnocyclicus thermotrophus</name>
    <dbReference type="NCBI Taxonomy" id="1627895"/>
    <lineage>
        <taxon>Bacteria</taxon>
        <taxon>Fusobacteriati</taxon>
        <taxon>Fusobacteriota</taxon>
        <taxon>Fusobacteriia</taxon>
        <taxon>Fusobacteriales</taxon>
        <taxon>Fusobacteriaceae</taxon>
        <taxon>Hypnocyclicus</taxon>
    </lineage>
</organism>
<evidence type="ECO:0000256" key="2">
    <source>
        <dbReference type="PIRSR" id="PIRSR000705-2"/>
    </source>
</evidence>
<comment type="caution">
    <text evidence="5">The sequence shown here is derived from an EMBL/GenBank/DDBJ whole genome shotgun (WGS) entry which is preliminary data.</text>
</comment>
<keyword evidence="3" id="KW-0547">Nucleotide-binding</keyword>
<evidence type="ECO:0000259" key="4">
    <source>
        <dbReference type="Pfam" id="PF01712"/>
    </source>
</evidence>
<dbReference type="PANTHER" id="PTHR10513:SF35">
    <property type="entry name" value="DEOXYADENOSINE KINASE"/>
    <property type="match status" value="1"/>
</dbReference>
<keyword evidence="5" id="KW-0418">Kinase</keyword>
<protein>
    <submittedName>
        <fullName evidence="5">Deoxyadenosine/deoxycytidine kinase</fullName>
    </submittedName>
</protein>
<feature type="binding site" evidence="2">
    <location>
        <position position="53"/>
    </location>
    <ligand>
        <name>substrate</name>
    </ligand>
</feature>
<dbReference type="GO" id="GO:0019136">
    <property type="term" value="F:deoxynucleoside kinase activity"/>
    <property type="evidence" value="ECO:0007669"/>
    <property type="project" value="InterPro"/>
</dbReference>
<feature type="binding site" evidence="3">
    <location>
        <begin position="6"/>
        <end position="14"/>
    </location>
    <ligand>
        <name>ATP</name>
        <dbReference type="ChEBI" id="CHEBI:30616"/>
    </ligand>
</feature>
<dbReference type="GO" id="GO:0005524">
    <property type="term" value="F:ATP binding"/>
    <property type="evidence" value="ECO:0007669"/>
    <property type="project" value="UniProtKB-KW"/>
</dbReference>
<dbReference type="InterPro" id="IPR050566">
    <property type="entry name" value="Deoxyribonucleoside_kinase"/>
</dbReference>
<evidence type="ECO:0000256" key="1">
    <source>
        <dbReference type="PIRSR" id="PIRSR000705-1"/>
    </source>
</evidence>
<feature type="binding site" evidence="2">
    <location>
        <position position="30"/>
    </location>
    <ligand>
        <name>substrate</name>
    </ligand>
</feature>
<dbReference type="AlphaFoldDB" id="A0AA46I6D5"/>
<name>A0AA46I6D5_9FUSO</name>
<feature type="binding site" evidence="2">
    <location>
        <position position="141"/>
    </location>
    <ligand>
        <name>substrate</name>
    </ligand>
</feature>
<dbReference type="InterPro" id="IPR002624">
    <property type="entry name" value="DCK/DGK"/>
</dbReference>
<dbReference type="InterPro" id="IPR027417">
    <property type="entry name" value="P-loop_NTPase"/>
</dbReference>
<gene>
    <name evidence="5" type="ORF">EV215_0069</name>
</gene>
<feature type="binding site" evidence="2">
    <location>
        <position position="76"/>
    </location>
    <ligand>
        <name>substrate</name>
    </ligand>
</feature>
<accession>A0AA46I6D5</accession>
<dbReference type="Pfam" id="PF01712">
    <property type="entry name" value="dNK"/>
    <property type="match status" value="1"/>
</dbReference>
<keyword evidence="6" id="KW-1185">Reference proteome</keyword>
<keyword evidence="3" id="KW-0067">ATP-binding</keyword>
<keyword evidence="5" id="KW-0808">Transferase</keyword>
<evidence type="ECO:0000313" key="5">
    <source>
        <dbReference type="EMBL" id="TDT72281.1"/>
    </source>
</evidence>
<dbReference type="CDD" id="cd01673">
    <property type="entry name" value="dNK"/>
    <property type="match status" value="1"/>
</dbReference>
<sequence>MIFIDGVVGAGKSTLAKILADELNIPLYKEPVFENPILDKFYHNKKKYSFPLQIFLLNKRLKMVNDAMKTNGVFDRSIFCDIIFANILTEDGDMLKEELELYKEVSENLLSHITLPELTIYLEISTDNAINRIKQRGRDFELLMPRDYWEKLNIHYRNYFKNYNKSKLLIINVDNLDIVNNEIDRKKILEKIKKNL</sequence>
<feature type="binding site" evidence="3">
    <location>
        <begin position="132"/>
        <end position="136"/>
    </location>
    <ligand>
        <name>ATP</name>
        <dbReference type="ChEBI" id="CHEBI:30616"/>
    </ligand>
</feature>